<reference evidence="4 5" key="1">
    <citation type="journal article" date="2003" name="Nature">
        <title>Genome divergence in two Prochlorococcus ecotypes reflects oceanic niche differentiation.</title>
        <authorList>
            <person name="Rocap G."/>
            <person name="Larimer F.W."/>
            <person name="Lamerdin J.E."/>
            <person name="Malfatti S."/>
            <person name="Chain P."/>
            <person name="Ahlgren N.A."/>
            <person name="Arellano A."/>
            <person name="Coleman M."/>
            <person name="Hauser L."/>
            <person name="Hess W.R."/>
            <person name="Johnson Z.I."/>
            <person name="Land M.L."/>
            <person name="Lindell D."/>
            <person name="Post A.F."/>
            <person name="Regala W."/>
            <person name="Shah M."/>
            <person name="Shaw S.L."/>
            <person name="Steglich C."/>
            <person name="Sullivan M.B."/>
            <person name="Ting C.S."/>
            <person name="Tolonen A."/>
            <person name="Webb E.A."/>
            <person name="Zinser E.R."/>
            <person name="Chisholm S.W."/>
        </authorList>
    </citation>
    <scope>NUCLEOTIDE SEQUENCE [LARGE SCALE GENOMIC DNA]</scope>
    <source>
        <strain evidence="5">CCMP1986 / NIES-2087 / MED4</strain>
    </source>
</reference>
<dbReference type="EMBL" id="BX548174">
    <property type="protein sequence ID" value="CAE19506.1"/>
    <property type="molecule type" value="Genomic_DNA"/>
</dbReference>
<evidence type="ECO:0000259" key="3">
    <source>
        <dbReference type="Pfam" id="PF12146"/>
    </source>
</evidence>
<evidence type="ECO:0000256" key="1">
    <source>
        <dbReference type="SAM" id="SignalP"/>
    </source>
</evidence>
<dbReference type="RefSeq" id="WP_011132680.1">
    <property type="nucleotide sequence ID" value="NC_005072.1"/>
</dbReference>
<feature type="signal peptide" evidence="1">
    <location>
        <begin position="1"/>
        <end position="17"/>
    </location>
</feature>
<dbReference type="KEGG" id="pmm:PMM1047"/>
<dbReference type="STRING" id="59919.PMM1047"/>
<dbReference type="HOGENOM" id="CLU_517527_0_0_3"/>
<name>Q7V139_PROMP</name>
<dbReference type="Pfam" id="PF12146">
    <property type="entry name" value="Hydrolase_4"/>
    <property type="match status" value="1"/>
</dbReference>
<proteinExistence type="predicted"/>
<dbReference type="SUPFAM" id="SSF53474">
    <property type="entry name" value="alpha/beta-Hydrolases"/>
    <property type="match status" value="1"/>
</dbReference>
<dbReference type="eggNOG" id="COG4188">
    <property type="taxonomic scope" value="Bacteria"/>
</dbReference>
<dbReference type="AlphaFoldDB" id="Q7V139"/>
<dbReference type="Pfam" id="PF07176">
    <property type="entry name" value="DUF1400"/>
    <property type="match status" value="1"/>
</dbReference>
<evidence type="ECO:0000313" key="5">
    <source>
        <dbReference type="Proteomes" id="UP000001026"/>
    </source>
</evidence>
<feature type="domain" description="Serine aminopeptidase S33" evidence="3">
    <location>
        <begin position="223"/>
        <end position="326"/>
    </location>
</feature>
<evidence type="ECO:0008006" key="6">
    <source>
        <dbReference type="Google" id="ProtNLM"/>
    </source>
</evidence>
<organism evidence="4 5">
    <name type="scientific">Prochlorococcus marinus subsp. pastoris (strain CCMP1986 / NIES-2087 / MED4)</name>
    <dbReference type="NCBI Taxonomy" id="59919"/>
    <lineage>
        <taxon>Bacteria</taxon>
        <taxon>Bacillati</taxon>
        <taxon>Cyanobacteriota</taxon>
        <taxon>Cyanophyceae</taxon>
        <taxon>Synechococcales</taxon>
        <taxon>Prochlorococcaceae</taxon>
        <taxon>Prochlorococcus</taxon>
    </lineage>
</organism>
<sequence length="520" mass="59462">MKFIFILFLSFFSFCSAKDVIAAEKINIKFEEMTIPLTIDQLLNLENYKDDSTEVIDWFKQNGFLKVFEISRFLKFPVFKEESLNRQVLRSWVGNKILSELSNTILVPNDKDGIKVFNTIESLLEVKNEVSTLDILKALPSEEISLDIDNLILIISSWKKELAKQQSLNLKLKSLEKTNYSLSKKKIYKEDSDLIKINKKIYSPHRGEPLKIELWKNKKTKSNKDLIIFMPGLGGNIDNFRWIGIELSKRGWPVLFIDHEGSNSEAFLEVLEGTNSIPTSADFFLYRIKDLDAVIKAHNNGKLGLANDSYILMGHSLGALIAFLYEGDLPKDEFEKRCDLALKDFAITNLSKLLQCQLNEIPLPEIINSKKANGIIGFNSFGSLIWPNEKNSGIEIPVLLIGGTYDLITPLISEQFKVFLSTTNNPLNRFLIIEGSSHFSPIRINDKYSENIENNDIFKINKSFIGSNPYSFQNLSLKVILEFLENIKNNESIKVIKNQTESNLDFHLLDRKTLKTIIKN</sequence>
<feature type="chain" id="PRO_5004292488" description="DUF1400 domain-containing protein" evidence="1">
    <location>
        <begin position="18"/>
        <end position="520"/>
    </location>
</feature>
<accession>Q7V139</accession>
<gene>
    <name evidence="4" type="ordered locus">PMM1047</name>
</gene>
<dbReference type="InterPro" id="IPR029058">
    <property type="entry name" value="AB_hydrolase_fold"/>
</dbReference>
<protein>
    <recommendedName>
        <fullName evidence="6">DUF1400 domain-containing protein</fullName>
    </recommendedName>
</protein>
<dbReference type="ESTHER" id="promp-q7v139">
    <property type="family name" value="Duf_1400"/>
</dbReference>
<dbReference type="InterPro" id="IPR010802">
    <property type="entry name" value="DUF1400"/>
</dbReference>
<dbReference type="OrthoDB" id="422423at2"/>
<dbReference type="Proteomes" id="UP000001026">
    <property type="component" value="Chromosome"/>
</dbReference>
<dbReference type="Gene3D" id="3.40.50.1820">
    <property type="entry name" value="alpha/beta hydrolase"/>
    <property type="match status" value="1"/>
</dbReference>
<keyword evidence="1" id="KW-0732">Signal</keyword>
<dbReference type="InterPro" id="IPR022742">
    <property type="entry name" value="Hydrolase_4"/>
</dbReference>
<feature type="domain" description="DUF1400" evidence="2">
    <location>
        <begin position="22"/>
        <end position="147"/>
    </location>
</feature>
<evidence type="ECO:0000259" key="2">
    <source>
        <dbReference type="Pfam" id="PF07176"/>
    </source>
</evidence>
<evidence type="ECO:0000313" key="4">
    <source>
        <dbReference type="EMBL" id="CAE19506.1"/>
    </source>
</evidence>